<dbReference type="EMBL" id="NBSK02000009">
    <property type="protein sequence ID" value="KAJ0187383.1"/>
    <property type="molecule type" value="Genomic_DNA"/>
</dbReference>
<name>A0A9R1UHZ8_LACSA</name>
<comment type="caution">
    <text evidence="1">The sequence shown here is derived from an EMBL/GenBank/DDBJ whole genome shotgun (WGS) entry which is preliminary data.</text>
</comment>
<accession>A0A9R1UHZ8</accession>
<dbReference type="Proteomes" id="UP000235145">
    <property type="component" value="Unassembled WGS sequence"/>
</dbReference>
<evidence type="ECO:0000313" key="2">
    <source>
        <dbReference type="Proteomes" id="UP000235145"/>
    </source>
</evidence>
<gene>
    <name evidence="1" type="ORF">LSAT_V11C900484230</name>
</gene>
<sequence>MYVTGAVFKLLSGERYNMIMERIETHFNHYVTEVTSWPHDKQFEDALRKVELCFVATLSSGVALTRVLFRSQINHLESTIGLTFFIIIPNSFY</sequence>
<dbReference type="AlphaFoldDB" id="A0A9R1UHZ8"/>
<protein>
    <submittedName>
        <fullName evidence="1">Uncharacterized protein</fullName>
    </submittedName>
</protein>
<keyword evidence="2" id="KW-1185">Reference proteome</keyword>
<reference evidence="1 2" key="1">
    <citation type="journal article" date="2017" name="Nat. Commun.">
        <title>Genome assembly with in vitro proximity ligation data and whole-genome triplication in lettuce.</title>
        <authorList>
            <person name="Reyes-Chin-Wo S."/>
            <person name="Wang Z."/>
            <person name="Yang X."/>
            <person name="Kozik A."/>
            <person name="Arikit S."/>
            <person name="Song C."/>
            <person name="Xia L."/>
            <person name="Froenicke L."/>
            <person name="Lavelle D.O."/>
            <person name="Truco M.J."/>
            <person name="Xia R."/>
            <person name="Zhu S."/>
            <person name="Xu C."/>
            <person name="Xu H."/>
            <person name="Xu X."/>
            <person name="Cox K."/>
            <person name="Korf I."/>
            <person name="Meyers B.C."/>
            <person name="Michelmore R.W."/>
        </authorList>
    </citation>
    <scope>NUCLEOTIDE SEQUENCE [LARGE SCALE GENOMIC DNA]</scope>
    <source>
        <strain evidence="2">cv. Salinas</strain>
        <tissue evidence="1">Seedlings</tissue>
    </source>
</reference>
<evidence type="ECO:0000313" key="1">
    <source>
        <dbReference type="EMBL" id="KAJ0187383.1"/>
    </source>
</evidence>
<organism evidence="1 2">
    <name type="scientific">Lactuca sativa</name>
    <name type="common">Garden lettuce</name>
    <dbReference type="NCBI Taxonomy" id="4236"/>
    <lineage>
        <taxon>Eukaryota</taxon>
        <taxon>Viridiplantae</taxon>
        <taxon>Streptophyta</taxon>
        <taxon>Embryophyta</taxon>
        <taxon>Tracheophyta</taxon>
        <taxon>Spermatophyta</taxon>
        <taxon>Magnoliopsida</taxon>
        <taxon>eudicotyledons</taxon>
        <taxon>Gunneridae</taxon>
        <taxon>Pentapetalae</taxon>
        <taxon>asterids</taxon>
        <taxon>campanulids</taxon>
        <taxon>Asterales</taxon>
        <taxon>Asteraceae</taxon>
        <taxon>Cichorioideae</taxon>
        <taxon>Cichorieae</taxon>
        <taxon>Lactucinae</taxon>
        <taxon>Lactuca</taxon>
    </lineage>
</organism>
<proteinExistence type="predicted"/>